<protein>
    <submittedName>
        <fullName evidence="1">Uncharacterized protein</fullName>
    </submittedName>
</protein>
<proteinExistence type="predicted"/>
<reference evidence="1" key="1">
    <citation type="submission" date="2022-04" db="EMBL/GenBank/DDBJ databases">
        <title>Carnegiea gigantea Genome sequencing and assembly v2.</title>
        <authorList>
            <person name="Copetti D."/>
            <person name="Sanderson M.J."/>
            <person name="Burquez A."/>
            <person name="Wojciechowski M.F."/>
        </authorList>
    </citation>
    <scope>NUCLEOTIDE SEQUENCE</scope>
    <source>
        <strain evidence="1">SGP5-SGP5p</strain>
        <tissue evidence="1">Aerial part</tissue>
    </source>
</reference>
<dbReference type="Proteomes" id="UP001153076">
    <property type="component" value="Unassembled WGS sequence"/>
</dbReference>
<evidence type="ECO:0000313" key="2">
    <source>
        <dbReference type="Proteomes" id="UP001153076"/>
    </source>
</evidence>
<comment type="caution">
    <text evidence="1">The sequence shown here is derived from an EMBL/GenBank/DDBJ whole genome shotgun (WGS) entry which is preliminary data.</text>
</comment>
<accession>A0A9Q1K0Q0</accession>
<organism evidence="1 2">
    <name type="scientific">Carnegiea gigantea</name>
    <dbReference type="NCBI Taxonomy" id="171969"/>
    <lineage>
        <taxon>Eukaryota</taxon>
        <taxon>Viridiplantae</taxon>
        <taxon>Streptophyta</taxon>
        <taxon>Embryophyta</taxon>
        <taxon>Tracheophyta</taxon>
        <taxon>Spermatophyta</taxon>
        <taxon>Magnoliopsida</taxon>
        <taxon>eudicotyledons</taxon>
        <taxon>Gunneridae</taxon>
        <taxon>Pentapetalae</taxon>
        <taxon>Caryophyllales</taxon>
        <taxon>Cactineae</taxon>
        <taxon>Cactaceae</taxon>
        <taxon>Cactoideae</taxon>
        <taxon>Echinocereeae</taxon>
        <taxon>Carnegiea</taxon>
    </lineage>
</organism>
<dbReference type="AlphaFoldDB" id="A0A9Q1K0Q0"/>
<name>A0A9Q1K0Q0_9CARY</name>
<dbReference type="EMBL" id="JAKOGI010000463">
    <property type="protein sequence ID" value="KAJ8434630.1"/>
    <property type="molecule type" value="Genomic_DNA"/>
</dbReference>
<dbReference type="OrthoDB" id="248923at2759"/>
<evidence type="ECO:0000313" key="1">
    <source>
        <dbReference type="EMBL" id="KAJ8434630.1"/>
    </source>
</evidence>
<gene>
    <name evidence="1" type="ORF">Cgig2_033116</name>
</gene>
<sequence>MAGLISKINPSSMGPSPSYYFPSLKTLIKGMLCKNPKNRPSGNWHLLFVKLQSQWLKAKIVAVVAVMRIVLFQLRTFQFWCTVGARAEIDIVSDYGVNYENPPQQNEQNCTAGYVTNMHEQEATRLISNKTISNCNVKKPNALQNILMEPEVGKPRESMSPMRSNHARVVQRGKIEVLAKVLKPTIIPPIIKSTTDSLAIVLVRACADSARVHASPSLEHQVLD</sequence>
<keyword evidence="2" id="KW-1185">Reference proteome</keyword>